<evidence type="ECO:0000256" key="1">
    <source>
        <dbReference type="SAM" id="SignalP"/>
    </source>
</evidence>
<feature type="signal peptide" evidence="1">
    <location>
        <begin position="1"/>
        <end position="19"/>
    </location>
</feature>
<dbReference type="RefSeq" id="WP_010800856.1">
    <property type="nucleotide sequence ID" value="NZ_KQ033912.1"/>
</dbReference>
<dbReference type="InterPro" id="IPR025049">
    <property type="entry name" value="Mfa-like_1"/>
</dbReference>
<sequence length="340" mass="35803">MKTLVLSMISIAATVAAMTACTSEGDPIDNIDNGQPVEIQLNAGIGSITTKTPITSDDQGKLSSALPGIQFVKAADIAESPAWGDVSKVASTAEIKTDDISTGKISFNTPLYYNVDPTLKSWLIGYYPVAEVEPDASTNKGKLQWTITGKEDILLSAEVSGNKSKDEQIKSITFNHQLLQMQFKFVAEDPAAIDTWGNAIRSIAIKTKASGTLANLPSTITCTLSSTPSLAWSNPAELTAYAVTDGTYSDNKITEASPITLTETETLGGYIMVQPLTATTDYTLAITTNKSTAEVPITLGAAPAAGKAYEIILTFKASTIATTATITKWETVTGGTGTVQ</sequence>
<dbReference type="PATRIC" id="fig|927665.4.peg.2225"/>
<dbReference type="STRING" id="927665.HMPREF1535_02167"/>
<feature type="chain" id="PRO_5002489186" description="Fimbrillin family protein" evidence="1">
    <location>
        <begin position="20"/>
        <end position="340"/>
    </location>
</feature>
<organism evidence="2 3">
    <name type="scientific">Parabacteroides goldsteinii DSM 19448 = WAL 12034</name>
    <dbReference type="NCBI Taxonomy" id="927665"/>
    <lineage>
        <taxon>Bacteria</taxon>
        <taxon>Pseudomonadati</taxon>
        <taxon>Bacteroidota</taxon>
        <taxon>Bacteroidia</taxon>
        <taxon>Bacteroidales</taxon>
        <taxon>Tannerellaceae</taxon>
        <taxon>Parabacteroides</taxon>
    </lineage>
</organism>
<dbReference type="Gene3D" id="2.60.40.2630">
    <property type="match status" value="1"/>
</dbReference>
<reference evidence="2 3" key="1">
    <citation type="submission" date="2013-04" db="EMBL/GenBank/DDBJ databases">
        <title>The Genome Sequence of Parabacteroides goldsteinii DSM 19448.</title>
        <authorList>
            <consortium name="The Broad Institute Genomics Platform"/>
            <person name="Earl A."/>
            <person name="Ward D."/>
            <person name="Feldgarden M."/>
            <person name="Gevers D."/>
            <person name="Martens E."/>
            <person name="Sakamoto M."/>
            <person name="Benno Y."/>
            <person name="Song Y."/>
            <person name="Liu C."/>
            <person name="Lee J."/>
            <person name="Bolanos M."/>
            <person name="Vaisanen M.L."/>
            <person name="Finegold S.M."/>
            <person name="Walker B."/>
            <person name="Young S."/>
            <person name="Zeng Q."/>
            <person name="Gargeya S."/>
            <person name="Fitzgerald M."/>
            <person name="Haas B."/>
            <person name="Abouelleil A."/>
            <person name="Allen A.W."/>
            <person name="Alvarado L."/>
            <person name="Arachchi H.M."/>
            <person name="Berlin A.M."/>
            <person name="Chapman S.B."/>
            <person name="Gainer-Dewar J."/>
            <person name="Goldberg J."/>
            <person name="Griggs A."/>
            <person name="Gujja S."/>
            <person name="Hansen M."/>
            <person name="Howarth C."/>
            <person name="Imamovic A."/>
            <person name="Ireland A."/>
            <person name="Larimer J."/>
            <person name="McCowan C."/>
            <person name="Murphy C."/>
            <person name="Pearson M."/>
            <person name="Poon T.W."/>
            <person name="Priest M."/>
            <person name="Roberts A."/>
            <person name="Saif S."/>
            <person name="Shea T."/>
            <person name="Sisk P."/>
            <person name="Sykes S."/>
            <person name="Wortman J."/>
            <person name="Nusbaum C."/>
            <person name="Birren B."/>
        </authorList>
    </citation>
    <scope>NUCLEOTIDE SEQUENCE [LARGE SCALE GENOMIC DNA]</scope>
    <source>
        <strain evidence="2 3">DSM 19448</strain>
    </source>
</reference>
<accession>A0A0F5JEP7</accession>
<dbReference type="HOGENOM" id="CLU_074802_0_0_10"/>
<dbReference type="Pfam" id="PF13149">
    <property type="entry name" value="Mfa_like_1"/>
    <property type="match status" value="1"/>
</dbReference>
<evidence type="ECO:0000313" key="3">
    <source>
        <dbReference type="Proteomes" id="UP000033047"/>
    </source>
</evidence>
<evidence type="ECO:0008006" key="4">
    <source>
        <dbReference type="Google" id="ProtNLM"/>
    </source>
</evidence>
<proteinExistence type="predicted"/>
<dbReference type="EMBL" id="AQHV01000011">
    <property type="protein sequence ID" value="KKB56193.1"/>
    <property type="molecule type" value="Genomic_DNA"/>
</dbReference>
<keyword evidence="1" id="KW-0732">Signal</keyword>
<dbReference type="Proteomes" id="UP000033047">
    <property type="component" value="Unassembled WGS sequence"/>
</dbReference>
<gene>
    <name evidence="2" type="ORF">HMPREF1535_02167</name>
</gene>
<protein>
    <recommendedName>
        <fullName evidence="4">Fimbrillin family protein</fullName>
    </recommendedName>
</protein>
<name>A0A0F5JEP7_9BACT</name>
<dbReference type="PROSITE" id="PS51257">
    <property type="entry name" value="PROKAR_LIPOPROTEIN"/>
    <property type="match status" value="1"/>
</dbReference>
<comment type="caution">
    <text evidence="2">The sequence shown here is derived from an EMBL/GenBank/DDBJ whole genome shotgun (WGS) entry which is preliminary data.</text>
</comment>
<evidence type="ECO:0000313" key="2">
    <source>
        <dbReference type="EMBL" id="KKB56193.1"/>
    </source>
</evidence>
<dbReference type="AlphaFoldDB" id="A0A0F5JEP7"/>